<dbReference type="PROSITE" id="PS51910">
    <property type="entry name" value="GH18_2"/>
    <property type="match status" value="1"/>
</dbReference>
<dbReference type="GO" id="GO:0006032">
    <property type="term" value="P:chitin catabolic process"/>
    <property type="evidence" value="ECO:0007669"/>
    <property type="project" value="TreeGrafter"/>
</dbReference>
<keyword evidence="5" id="KW-1185">Reference proteome</keyword>
<organism evidence="4 5">
    <name type="scientific">Bythopirellula goksoeyrii</name>
    <dbReference type="NCBI Taxonomy" id="1400387"/>
    <lineage>
        <taxon>Bacteria</taxon>
        <taxon>Pseudomonadati</taxon>
        <taxon>Planctomycetota</taxon>
        <taxon>Planctomycetia</taxon>
        <taxon>Pirellulales</taxon>
        <taxon>Lacipirellulaceae</taxon>
        <taxon>Bythopirellula</taxon>
    </lineage>
</organism>
<dbReference type="InterPro" id="IPR001223">
    <property type="entry name" value="Glyco_hydro18_cat"/>
</dbReference>
<reference evidence="4 5" key="1">
    <citation type="submission" date="2019-08" db="EMBL/GenBank/DDBJ databases">
        <title>Deep-cultivation of Planctomycetes and their phenomic and genomic characterization uncovers novel biology.</title>
        <authorList>
            <person name="Wiegand S."/>
            <person name="Jogler M."/>
            <person name="Boedeker C."/>
            <person name="Pinto D."/>
            <person name="Vollmers J."/>
            <person name="Rivas-Marin E."/>
            <person name="Kohn T."/>
            <person name="Peeters S.H."/>
            <person name="Heuer A."/>
            <person name="Rast P."/>
            <person name="Oberbeckmann S."/>
            <person name="Bunk B."/>
            <person name="Jeske O."/>
            <person name="Meyerdierks A."/>
            <person name="Storesund J.E."/>
            <person name="Kallscheuer N."/>
            <person name="Luecker S."/>
            <person name="Lage O.M."/>
            <person name="Pohl T."/>
            <person name="Merkel B.J."/>
            <person name="Hornburger P."/>
            <person name="Mueller R.-W."/>
            <person name="Bruemmer F."/>
            <person name="Labrenz M."/>
            <person name="Spormann A.M."/>
            <person name="Op den Camp H."/>
            <person name="Overmann J."/>
            <person name="Amann R."/>
            <person name="Jetten M.S.M."/>
            <person name="Mascher T."/>
            <person name="Medema M.H."/>
            <person name="Devos D.P."/>
            <person name="Kaster A.-K."/>
            <person name="Ovreas L."/>
            <person name="Rohde M."/>
            <person name="Galperin M.Y."/>
            <person name="Jogler C."/>
        </authorList>
    </citation>
    <scope>NUCLEOTIDE SEQUENCE [LARGE SCALE GENOMIC DNA]</scope>
    <source>
        <strain evidence="4 5">Pr1d</strain>
    </source>
</reference>
<sequence length="770" mass="84711">MKFYRSDSMNVFRRVLSNRTFLGRYLLTSKRLVELAFATVLLAVALCPSVQAQQESLSAWEAADFRTWSFIPYWTSQAQLQSFSGDGMYDHVSDVLYFSGVRPTANGDLNYHPWAAQHLATLAAQQAAHDFRYHMSMFDTAGPGSTDDVWNSIVSSSTNRANFVSNVKDFLLANNMTGFNLDWERPATDTEWANYTQLAKDLKAAIGPLSMDVSVDDYGFADSDWDDTPVFDARTYDQLFIMGYHYGAASNVTFANGKLALTGQGPEKAFTDEQLVLGIGTWGKGPSTKTLKSIIEADPNLPYDATTWSDGTNTWTIESRQQVREKVQLALDRSMAGVMNWTLHYDSPTDLGLHRVAHQYIVYQRDVPDLNLDGKVNAADALTLSDNMGSVPGWTGTNTAARFDEFYRQGNWEQGDHNGNGFVNQADADWLASRFAALGVNIPDRLAYSGTFENFQDSAGLADRWQVLRDLGGDLPETGNFKQHGSGHLTFTGSGVGFDKHSDSSLTIRNQNSAEAFDSLNTDPRVLEASLITPVDMGQNVQQYFTFLVKQNTGSLLPSQASSGDRDLFLQFQDPTGTNQFDVSLTGLTGEVGINSRADESGENDSTSGFSPDTTYLIIGKLSGNAADANTMQLAFFPEGSAVSDFTDASFPWMLTAESSLGFDPVISKLQFASLYEANYTVSNIQIGPATLFFENPLLGDFDLDGDVDGADFLMWQRGLSPSSLSQAELSDWQLNYGATYESLLATAPVPEPGTFFSLFLGMTFLLWLR</sequence>
<dbReference type="InterPro" id="IPR017853">
    <property type="entry name" value="GH"/>
</dbReference>
<dbReference type="InterPro" id="IPR036439">
    <property type="entry name" value="Dockerin_dom_sf"/>
</dbReference>
<evidence type="ECO:0000313" key="4">
    <source>
        <dbReference type="EMBL" id="QEG35497.1"/>
    </source>
</evidence>
<dbReference type="Gene3D" id="1.10.1330.10">
    <property type="entry name" value="Dockerin domain"/>
    <property type="match status" value="1"/>
</dbReference>
<dbReference type="KEGG" id="bgok:Pr1d_27970"/>
<keyword evidence="4" id="KW-0378">Hydrolase</keyword>
<evidence type="ECO:0000259" key="3">
    <source>
        <dbReference type="PROSITE" id="PS51910"/>
    </source>
</evidence>
<dbReference type="InterPro" id="IPR050314">
    <property type="entry name" value="Glycosyl_Hydrlase_18"/>
</dbReference>
<dbReference type="PANTHER" id="PTHR11177">
    <property type="entry name" value="CHITINASE"/>
    <property type="match status" value="1"/>
</dbReference>
<protein>
    <recommendedName>
        <fullName evidence="2">chitinase</fullName>
        <ecNumber evidence="2">3.2.1.14</ecNumber>
    </recommendedName>
</protein>
<dbReference type="Proteomes" id="UP000323917">
    <property type="component" value="Chromosome"/>
</dbReference>
<name>A0A5B9Q922_9BACT</name>
<dbReference type="GO" id="GO:0008843">
    <property type="term" value="F:endochitinase activity"/>
    <property type="evidence" value="ECO:0007669"/>
    <property type="project" value="UniProtKB-EC"/>
</dbReference>
<dbReference type="Gene3D" id="3.20.20.80">
    <property type="entry name" value="Glycosidases"/>
    <property type="match status" value="1"/>
</dbReference>
<dbReference type="GO" id="GO:0000272">
    <property type="term" value="P:polysaccharide catabolic process"/>
    <property type="evidence" value="ECO:0007669"/>
    <property type="project" value="InterPro"/>
</dbReference>
<proteinExistence type="predicted"/>
<evidence type="ECO:0000313" key="5">
    <source>
        <dbReference type="Proteomes" id="UP000323917"/>
    </source>
</evidence>
<dbReference type="OrthoDB" id="225404at2"/>
<dbReference type="SMART" id="SM00636">
    <property type="entry name" value="Glyco_18"/>
    <property type="match status" value="1"/>
</dbReference>
<evidence type="ECO:0000256" key="2">
    <source>
        <dbReference type="ARBA" id="ARBA00012729"/>
    </source>
</evidence>
<accession>A0A5B9Q922</accession>
<dbReference type="InterPro" id="IPR011583">
    <property type="entry name" value="Chitinase_II/V-like_cat"/>
</dbReference>
<evidence type="ECO:0000256" key="1">
    <source>
        <dbReference type="ARBA" id="ARBA00000822"/>
    </source>
</evidence>
<dbReference type="GO" id="GO:0005576">
    <property type="term" value="C:extracellular region"/>
    <property type="evidence" value="ECO:0007669"/>
    <property type="project" value="TreeGrafter"/>
</dbReference>
<dbReference type="Pfam" id="PF00704">
    <property type="entry name" value="Glyco_hydro_18"/>
    <property type="match status" value="1"/>
</dbReference>
<dbReference type="Pfam" id="PF00404">
    <property type="entry name" value="Dockerin_1"/>
    <property type="match status" value="1"/>
</dbReference>
<dbReference type="EMBL" id="CP042913">
    <property type="protein sequence ID" value="QEG35497.1"/>
    <property type="molecule type" value="Genomic_DNA"/>
</dbReference>
<gene>
    <name evidence="4" type="ORF">Pr1d_27970</name>
</gene>
<feature type="domain" description="GH18" evidence="3">
    <location>
        <begin position="68"/>
        <end position="364"/>
    </location>
</feature>
<dbReference type="EC" id="3.2.1.14" evidence="2"/>
<dbReference type="GO" id="GO:0008061">
    <property type="term" value="F:chitin binding"/>
    <property type="evidence" value="ECO:0007669"/>
    <property type="project" value="InterPro"/>
</dbReference>
<dbReference type="InterPro" id="IPR002105">
    <property type="entry name" value="Dockerin_1_rpt"/>
</dbReference>
<dbReference type="AlphaFoldDB" id="A0A5B9Q922"/>
<dbReference type="SUPFAM" id="SSF51445">
    <property type="entry name" value="(Trans)glycosidases"/>
    <property type="match status" value="1"/>
</dbReference>
<dbReference type="PANTHER" id="PTHR11177:SF317">
    <property type="entry name" value="CHITINASE 12-RELATED"/>
    <property type="match status" value="1"/>
</dbReference>
<comment type="catalytic activity">
    <reaction evidence="1">
        <text>Random endo-hydrolysis of N-acetyl-beta-D-glucosaminide (1-&gt;4)-beta-linkages in chitin and chitodextrins.</text>
        <dbReference type="EC" id="3.2.1.14"/>
    </reaction>
</comment>